<dbReference type="Proteomes" id="UP000199048">
    <property type="component" value="Unassembled WGS sequence"/>
</dbReference>
<organism evidence="1 2">
    <name type="scientific">Methylobacterium pseudosasicola</name>
    <dbReference type="NCBI Taxonomy" id="582667"/>
    <lineage>
        <taxon>Bacteria</taxon>
        <taxon>Pseudomonadati</taxon>
        <taxon>Pseudomonadota</taxon>
        <taxon>Alphaproteobacteria</taxon>
        <taxon>Hyphomicrobiales</taxon>
        <taxon>Methylobacteriaceae</taxon>
        <taxon>Methylobacterium</taxon>
    </lineage>
</organism>
<evidence type="ECO:0000313" key="2">
    <source>
        <dbReference type="Proteomes" id="UP000199048"/>
    </source>
</evidence>
<dbReference type="STRING" id="582667.SAMN05192568_103073"/>
<protein>
    <submittedName>
        <fullName evidence="1">Uncharacterized protein</fullName>
    </submittedName>
</protein>
<name>A0A1I4QMX5_9HYPH</name>
<keyword evidence="2" id="KW-1185">Reference proteome</keyword>
<proteinExistence type="predicted"/>
<reference evidence="2" key="1">
    <citation type="submission" date="2016-10" db="EMBL/GenBank/DDBJ databases">
        <authorList>
            <person name="Varghese N."/>
            <person name="Submissions S."/>
        </authorList>
    </citation>
    <scope>NUCLEOTIDE SEQUENCE [LARGE SCALE GENOMIC DNA]</scope>
    <source>
        <strain evidence="2">BL36</strain>
    </source>
</reference>
<dbReference type="EMBL" id="FOTK01000030">
    <property type="protein sequence ID" value="SFM41364.1"/>
    <property type="molecule type" value="Genomic_DNA"/>
</dbReference>
<evidence type="ECO:0000313" key="1">
    <source>
        <dbReference type="EMBL" id="SFM41364.1"/>
    </source>
</evidence>
<dbReference type="AlphaFoldDB" id="A0A1I4QMX5"/>
<accession>A0A1I4QMX5</accession>
<gene>
    <name evidence="1" type="ORF">SAMN05192568_103073</name>
</gene>
<sequence length="36" mass="3697">MGAIPVTVAVPPPIPADIQPAEVDFAVRAMLLRAGI</sequence>